<dbReference type="PANTHER" id="PTHR31272">
    <property type="entry name" value="CYTOCHROME C-TYPE BIOGENESIS PROTEIN HI_1454-RELATED"/>
    <property type="match status" value="1"/>
</dbReference>
<dbReference type="AlphaFoldDB" id="A0A2H0V4N9"/>
<gene>
    <name evidence="3" type="ORF">COT97_03365</name>
</gene>
<name>A0A2H0V4N9_9BACT</name>
<feature type="transmembrane region" description="Helical" evidence="1">
    <location>
        <begin position="321"/>
        <end position="348"/>
    </location>
</feature>
<feature type="transmembrane region" description="Helical" evidence="1">
    <location>
        <begin position="211"/>
        <end position="230"/>
    </location>
</feature>
<comment type="caution">
    <text evidence="3">The sequence shown here is derived from an EMBL/GenBank/DDBJ whole genome shotgun (WGS) entry which is preliminary data.</text>
</comment>
<dbReference type="PANTHER" id="PTHR31272:SF9">
    <property type="entry name" value="BLL1027 PROTEIN"/>
    <property type="match status" value="1"/>
</dbReference>
<evidence type="ECO:0000256" key="2">
    <source>
        <dbReference type="SAM" id="SignalP"/>
    </source>
</evidence>
<proteinExistence type="predicted"/>
<protein>
    <submittedName>
        <fullName evidence="3">Uncharacterized protein</fullName>
    </submittedName>
</protein>
<feature type="transmembrane region" description="Helical" evidence="1">
    <location>
        <begin position="354"/>
        <end position="378"/>
    </location>
</feature>
<keyword evidence="1" id="KW-1133">Transmembrane helix</keyword>
<feature type="transmembrane region" description="Helical" evidence="1">
    <location>
        <begin position="398"/>
        <end position="417"/>
    </location>
</feature>
<keyword evidence="2" id="KW-0732">Signal</keyword>
<evidence type="ECO:0000313" key="4">
    <source>
        <dbReference type="Proteomes" id="UP000229901"/>
    </source>
</evidence>
<evidence type="ECO:0000256" key="1">
    <source>
        <dbReference type="SAM" id="Phobius"/>
    </source>
</evidence>
<reference evidence="4" key="1">
    <citation type="submission" date="2017-09" db="EMBL/GenBank/DDBJ databases">
        <title>Depth-based differentiation of microbial function through sediment-hosted aquifers and enrichment of novel symbionts in the deep terrestrial subsurface.</title>
        <authorList>
            <person name="Probst A.J."/>
            <person name="Ladd B."/>
            <person name="Jarett J.K."/>
            <person name="Geller-Mcgrath D.E."/>
            <person name="Sieber C.M.K."/>
            <person name="Emerson J.B."/>
            <person name="Anantharaman K."/>
            <person name="Thomas B.C."/>
            <person name="Malmstrom R."/>
            <person name="Stieglmeier M."/>
            <person name="Klingl A."/>
            <person name="Woyke T."/>
            <person name="Ryan C.M."/>
            <person name="Banfield J.F."/>
        </authorList>
    </citation>
    <scope>NUCLEOTIDE SEQUENCE [LARGE SCALE GENOMIC DNA]</scope>
</reference>
<keyword evidence="1" id="KW-0472">Membrane</keyword>
<dbReference type="Proteomes" id="UP000229901">
    <property type="component" value="Unassembled WGS sequence"/>
</dbReference>
<accession>A0A2H0V4N9</accession>
<dbReference type="EMBL" id="PFAP01000021">
    <property type="protein sequence ID" value="PIR94057.1"/>
    <property type="molecule type" value="Genomic_DNA"/>
</dbReference>
<sequence>MKKKLLAILISCILIPLSASAHSEEFHVGDQVPPHGEKKVTIYFNEQCHGCSEYLHDLVAPYLTEQGYEIRWQDYINDPSIREVMFFRAEKLAIPLELQSHIMVYFEPSQTIVGGHLPLSLMEQILNRDESLYPAPLIVSQDEMVDFDDAKAVSNTNYYVYSPGYEVQSYSLEQGLTSYQDWFEVNQDNQMEVVTKGLTLPLVLGAGFVDGLNPCAFGVLFFFIAVLAALKRTKKNILLTGGVYIIGIFLAYLLIGFGLIKAINVIPSHHFAAKVSVALLVLVGSINLLNLLLPSFKLGYKIPRISKSKIKEYLIQGTYPAAFIGGFLVGLCTFPCSGGIYVGIIGLLSISTSYWLGVGFLLLYNLMFVLPLVIILLLGLNPLVLNKLKQLKSKHSKVMHYLSVVLIFVLALIIYLWL</sequence>
<feature type="signal peptide" evidence="2">
    <location>
        <begin position="1"/>
        <end position="21"/>
    </location>
</feature>
<dbReference type="InterPro" id="IPR051790">
    <property type="entry name" value="Cytochrome_c-biogenesis_DsbD"/>
</dbReference>
<organism evidence="3 4">
    <name type="scientific">Candidatus Falkowbacteria bacterium CG10_big_fil_rev_8_21_14_0_10_39_11</name>
    <dbReference type="NCBI Taxonomy" id="1974565"/>
    <lineage>
        <taxon>Bacteria</taxon>
        <taxon>Candidatus Falkowiibacteriota</taxon>
    </lineage>
</organism>
<feature type="chain" id="PRO_5013688600" evidence="2">
    <location>
        <begin position="22"/>
        <end position="418"/>
    </location>
</feature>
<feature type="transmembrane region" description="Helical" evidence="1">
    <location>
        <begin position="242"/>
        <end position="263"/>
    </location>
</feature>
<keyword evidence="1" id="KW-0812">Transmembrane</keyword>
<feature type="transmembrane region" description="Helical" evidence="1">
    <location>
        <begin position="275"/>
        <end position="300"/>
    </location>
</feature>
<evidence type="ECO:0000313" key="3">
    <source>
        <dbReference type="EMBL" id="PIR94057.1"/>
    </source>
</evidence>